<gene>
    <name evidence="8" type="ORF">QV01_09670</name>
</gene>
<dbReference type="AlphaFoldDB" id="A0A1A7NMC7"/>
<protein>
    <recommendedName>
        <fullName evidence="7">MPN domain-containing protein</fullName>
    </recommendedName>
</protein>
<dbReference type="PROSITE" id="PS01302">
    <property type="entry name" value="UPF0758"/>
    <property type="match status" value="1"/>
</dbReference>
<dbReference type="SUPFAM" id="SSF102712">
    <property type="entry name" value="JAB1/MPN domain"/>
    <property type="match status" value="1"/>
</dbReference>
<dbReference type="InterPro" id="IPR001405">
    <property type="entry name" value="UPF0758"/>
</dbReference>
<keyword evidence="3" id="KW-0378">Hydrolase</keyword>
<keyword evidence="4" id="KW-0862">Zinc</keyword>
<name>A0A1A7NMC7_9PAST</name>
<dbReference type="SUPFAM" id="SSF47781">
    <property type="entry name" value="RuvA domain 2-like"/>
    <property type="match status" value="1"/>
</dbReference>
<evidence type="ECO:0000256" key="2">
    <source>
        <dbReference type="ARBA" id="ARBA00022723"/>
    </source>
</evidence>
<keyword evidence="9" id="KW-1185">Reference proteome</keyword>
<evidence type="ECO:0000259" key="7">
    <source>
        <dbReference type="PROSITE" id="PS50249"/>
    </source>
</evidence>
<dbReference type="OrthoDB" id="9804482at2"/>
<dbReference type="PROSITE" id="PS50249">
    <property type="entry name" value="MPN"/>
    <property type="match status" value="1"/>
</dbReference>
<dbReference type="Proteomes" id="UP000243558">
    <property type="component" value="Unassembled WGS sequence"/>
</dbReference>
<evidence type="ECO:0000256" key="4">
    <source>
        <dbReference type="ARBA" id="ARBA00022833"/>
    </source>
</evidence>
<sequence length="224" mass="25352">MSNLMPREKLLQQGVESLSDQELLAIFLRTGFKQCPVMTLAANTLAHFGSLRALLTASLDQFCAVKGLGTTQYVQLQACVEMTKRYLSQELQQQPLFNNIEFAKLYVQSELATQQREMFMVLFLDNQHYLIRQDILFQGTINSTQVHPREIIKSALEYNAAAIILAHNHPSGITTPSQQDIHITHNIQQACQLVDIRVLDHLIVGKNQVLSFCEEGLIKQISNE</sequence>
<dbReference type="PATRIC" id="fig|505345.7.peg.1914"/>
<comment type="similarity">
    <text evidence="6">Belongs to the UPF0758 family.</text>
</comment>
<keyword evidence="5" id="KW-0482">Metalloprotease</keyword>
<dbReference type="EMBL" id="JTJM01000053">
    <property type="protein sequence ID" value="OBW90765.1"/>
    <property type="molecule type" value="Genomic_DNA"/>
</dbReference>
<dbReference type="InterPro" id="IPR037518">
    <property type="entry name" value="MPN"/>
</dbReference>
<reference evidence="8 9" key="1">
    <citation type="submission" date="2014-11" db="EMBL/GenBank/DDBJ databases">
        <title>Pan-genome of Gallibacterium spp.</title>
        <authorList>
            <person name="Kudirkiene E."/>
            <person name="Bojesen A.M."/>
        </authorList>
    </citation>
    <scope>NUCLEOTIDE SEQUENCE [LARGE SCALE GENOMIC DNA]</scope>
    <source>
        <strain evidence="8 9">F151</strain>
    </source>
</reference>
<evidence type="ECO:0000256" key="5">
    <source>
        <dbReference type="ARBA" id="ARBA00023049"/>
    </source>
</evidence>
<evidence type="ECO:0000256" key="3">
    <source>
        <dbReference type="ARBA" id="ARBA00022801"/>
    </source>
</evidence>
<dbReference type="RefSeq" id="WP_065239881.1">
    <property type="nucleotide sequence ID" value="NZ_JTJM01000053.1"/>
</dbReference>
<evidence type="ECO:0000256" key="6">
    <source>
        <dbReference type="RuleBase" id="RU003797"/>
    </source>
</evidence>
<evidence type="ECO:0000256" key="1">
    <source>
        <dbReference type="ARBA" id="ARBA00022670"/>
    </source>
</evidence>
<proteinExistence type="inferred from homology"/>
<evidence type="ECO:0000313" key="8">
    <source>
        <dbReference type="EMBL" id="OBW90765.1"/>
    </source>
</evidence>
<dbReference type="NCBIfam" id="TIGR00608">
    <property type="entry name" value="radc"/>
    <property type="match status" value="1"/>
</dbReference>
<dbReference type="InterPro" id="IPR046778">
    <property type="entry name" value="UPF0758_N"/>
</dbReference>
<dbReference type="Gene3D" id="3.40.140.10">
    <property type="entry name" value="Cytidine Deaminase, domain 2"/>
    <property type="match status" value="1"/>
</dbReference>
<organism evidence="8 9">
    <name type="scientific">Gallibacterium genomosp. 3</name>
    <dbReference type="NCBI Taxonomy" id="505345"/>
    <lineage>
        <taxon>Bacteria</taxon>
        <taxon>Pseudomonadati</taxon>
        <taxon>Pseudomonadota</taxon>
        <taxon>Gammaproteobacteria</taxon>
        <taxon>Pasteurellales</taxon>
        <taxon>Pasteurellaceae</taxon>
        <taxon>Gallibacterium</taxon>
    </lineage>
</organism>
<feature type="domain" description="MPN" evidence="7">
    <location>
        <begin position="95"/>
        <end position="218"/>
    </location>
</feature>
<dbReference type="Pfam" id="PF04002">
    <property type="entry name" value="RadC"/>
    <property type="match status" value="1"/>
</dbReference>
<dbReference type="InterPro" id="IPR020891">
    <property type="entry name" value="UPF0758_CS"/>
</dbReference>
<dbReference type="GO" id="GO:0006508">
    <property type="term" value="P:proteolysis"/>
    <property type="evidence" value="ECO:0007669"/>
    <property type="project" value="UniProtKB-KW"/>
</dbReference>
<dbReference type="PANTHER" id="PTHR30471:SF3">
    <property type="entry name" value="UPF0758 PROTEIN YEES-RELATED"/>
    <property type="match status" value="1"/>
</dbReference>
<accession>A0A1A7NMC7</accession>
<dbReference type="CDD" id="cd08071">
    <property type="entry name" value="MPN_DUF2466"/>
    <property type="match status" value="1"/>
</dbReference>
<dbReference type="GO" id="GO:0008237">
    <property type="term" value="F:metallopeptidase activity"/>
    <property type="evidence" value="ECO:0007669"/>
    <property type="project" value="UniProtKB-KW"/>
</dbReference>
<dbReference type="PANTHER" id="PTHR30471">
    <property type="entry name" value="DNA REPAIR PROTEIN RADC"/>
    <property type="match status" value="1"/>
</dbReference>
<dbReference type="GO" id="GO:0046872">
    <property type="term" value="F:metal ion binding"/>
    <property type="evidence" value="ECO:0007669"/>
    <property type="project" value="UniProtKB-KW"/>
</dbReference>
<dbReference type="Pfam" id="PF20582">
    <property type="entry name" value="UPF0758_N"/>
    <property type="match status" value="1"/>
</dbReference>
<comment type="caution">
    <text evidence="8">The sequence shown here is derived from an EMBL/GenBank/DDBJ whole genome shotgun (WGS) entry which is preliminary data.</text>
</comment>
<keyword evidence="2" id="KW-0479">Metal-binding</keyword>
<dbReference type="NCBIfam" id="NF000642">
    <property type="entry name" value="PRK00024.1"/>
    <property type="match status" value="1"/>
</dbReference>
<keyword evidence="1" id="KW-0645">Protease</keyword>
<evidence type="ECO:0000313" key="9">
    <source>
        <dbReference type="Proteomes" id="UP000243558"/>
    </source>
</evidence>
<dbReference type="InterPro" id="IPR010994">
    <property type="entry name" value="RuvA_2-like"/>
</dbReference>
<dbReference type="InterPro" id="IPR025657">
    <property type="entry name" value="RadC_JAB"/>
</dbReference>